<dbReference type="InterPro" id="IPR011990">
    <property type="entry name" value="TPR-like_helical_dom_sf"/>
</dbReference>
<dbReference type="SMART" id="SM00088">
    <property type="entry name" value="PINT"/>
    <property type="match status" value="1"/>
</dbReference>
<dbReference type="SMART" id="SM00753">
    <property type="entry name" value="PAM"/>
    <property type="match status" value="1"/>
</dbReference>
<dbReference type="STRING" id="599839.J4GIJ7"/>
<dbReference type="SUPFAM" id="SSF46785">
    <property type="entry name" value="Winged helix' DNA-binding domain"/>
    <property type="match status" value="1"/>
</dbReference>
<sequence length="476" mass="53933">MSSRQQLLQQAKTESPEQAEALYKEIISSPVNQYAVVEERERELRYQETALVKLAELYRDQKNAKGVAEVVNFSRTFVSSTAKAKTAKLIRTVLDCFVPIPDSQQIQIEVLTENIEWAKREKRIFLKHSLETRLVGLQLETSQYKPALALIDTLLTELKRLDDKMILTEVHLLESRVYRGVGNISKAKAALTSARTAANSIYCPPHLQARLDMQAGVLHAEEKDYTTAYSYFFETFENMSTQDDPGALGALKYMLLCKVMLNLPEDVTSLLSIKLASKYAQLRDVESMRAIARAHQKRNLADFEKALKDYQQELSSDPTIRTHLSALYDTLLEQNLLRIVEPYSVVEVEYVAQQVGQGRQAVELKLSQMILDKVFHGVLDQGRGCLIVFEQPEADNTYGAAIETLEQVEKVVESLYAKGYVIGYAFPATSRTAEGFGYWNPREYKGRESPTALESLTTRSSRSLYPPFSRLWQSVS</sequence>
<name>J4GIJ7_9APHY</name>
<evidence type="ECO:0000313" key="4">
    <source>
        <dbReference type="EMBL" id="CCL98765.1"/>
    </source>
</evidence>
<organism evidence="4 5">
    <name type="scientific">Fibroporia radiculosa</name>
    <dbReference type="NCBI Taxonomy" id="599839"/>
    <lineage>
        <taxon>Eukaryota</taxon>
        <taxon>Fungi</taxon>
        <taxon>Dikarya</taxon>
        <taxon>Basidiomycota</taxon>
        <taxon>Agaricomycotina</taxon>
        <taxon>Agaricomycetes</taxon>
        <taxon>Polyporales</taxon>
        <taxon>Fibroporiaceae</taxon>
        <taxon>Fibroporia</taxon>
    </lineage>
</organism>
<proteinExistence type="inferred from homology"/>
<evidence type="ECO:0000256" key="2">
    <source>
        <dbReference type="ARBA" id="ARBA00022942"/>
    </source>
</evidence>
<feature type="domain" description="PCI" evidence="3">
    <location>
        <begin position="221"/>
        <end position="393"/>
    </location>
</feature>
<dbReference type="SUPFAM" id="SSF48452">
    <property type="entry name" value="TPR-like"/>
    <property type="match status" value="1"/>
</dbReference>
<reference evidence="4 5" key="1">
    <citation type="journal article" date="2012" name="Appl. Environ. Microbiol.">
        <title>Short-read sequencing for genomic analysis of the brown rot fungus Fibroporia radiculosa.</title>
        <authorList>
            <person name="Tang J.D."/>
            <person name="Perkins A.D."/>
            <person name="Sonstegard T.S."/>
            <person name="Schroeder S.G."/>
            <person name="Burgess S.C."/>
            <person name="Diehl S.V."/>
        </authorList>
    </citation>
    <scope>NUCLEOTIDE SEQUENCE [LARGE SCALE GENOMIC DNA]</scope>
    <source>
        <strain evidence="4 5">TFFH 294</strain>
    </source>
</reference>
<comment type="similarity">
    <text evidence="1">Belongs to the proteasome subunit S9 family.</text>
</comment>
<dbReference type="InterPro" id="IPR050871">
    <property type="entry name" value="26S_Proteasome/COP9_Components"/>
</dbReference>
<evidence type="ECO:0000259" key="3">
    <source>
        <dbReference type="PROSITE" id="PS50250"/>
    </source>
</evidence>
<dbReference type="Pfam" id="PF18055">
    <property type="entry name" value="RPN6_N"/>
    <property type="match status" value="1"/>
</dbReference>
<dbReference type="HOGENOM" id="CLU_029573_2_1_1"/>
<accession>J4GIJ7</accession>
<dbReference type="RefSeq" id="XP_012178048.1">
    <property type="nucleotide sequence ID" value="XM_012322658.1"/>
</dbReference>
<protein>
    <recommendedName>
        <fullName evidence="3">PCI domain-containing protein</fullName>
    </recommendedName>
</protein>
<keyword evidence="5" id="KW-1185">Reference proteome</keyword>
<evidence type="ECO:0000313" key="5">
    <source>
        <dbReference type="Proteomes" id="UP000006352"/>
    </source>
</evidence>
<dbReference type="InterPro" id="IPR036390">
    <property type="entry name" value="WH_DNA-bd_sf"/>
</dbReference>
<dbReference type="AlphaFoldDB" id="J4GIJ7"/>
<dbReference type="OrthoDB" id="1418352at2759"/>
<dbReference type="Proteomes" id="UP000006352">
    <property type="component" value="Unassembled WGS sequence"/>
</dbReference>
<dbReference type="GeneID" id="24093676"/>
<keyword evidence="2" id="KW-0647">Proteasome</keyword>
<dbReference type="Pfam" id="PF01399">
    <property type="entry name" value="PCI"/>
    <property type="match status" value="1"/>
</dbReference>
<dbReference type="InterPro" id="IPR040773">
    <property type="entry name" value="Rpn6_N"/>
</dbReference>
<dbReference type="FunCoup" id="J4GIJ7">
    <property type="interactions" value="550"/>
</dbReference>
<dbReference type="Pfam" id="PF18503">
    <property type="entry name" value="RPN6_C_helix"/>
    <property type="match status" value="1"/>
</dbReference>
<dbReference type="InterPro" id="IPR000717">
    <property type="entry name" value="PCI_dom"/>
</dbReference>
<dbReference type="EMBL" id="HE796899">
    <property type="protein sequence ID" value="CCL98765.1"/>
    <property type="molecule type" value="Genomic_DNA"/>
</dbReference>
<dbReference type="InParanoid" id="J4GIJ7"/>
<evidence type="ECO:0000256" key="1">
    <source>
        <dbReference type="ARBA" id="ARBA00007454"/>
    </source>
</evidence>
<dbReference type="GO" id="GO:0000502">
    <property type="term" value="C:proteasome complex"/>
    <property type="evidence" value="ECO:0007669"/>
    <property type="project" value="UniProtKB-KW"/>
</dbReference>
<dbReference type="PANTHER" id="PTHR10678">
    <property type="entry name" value="26S PROTEASOME NON-ATPASE REGULATORY SUBUNIT 11/COP9 SIGNALOSOME COMPLEX SUBUNIT 2"/>
    <property type="match status" value="1"/>
</dbReference>
<gene>
    <name evidence="4" type="ORF">FIBRA_00770</name>
</gene>
<dbReference type="InterPro" id="IPR040780">
    <property type="entry name" value="Rpn6_C_helix"/>
</dbReference>
<dbReference type="PROSITE" id="PS50250">
    <property type="entry name" value="PCI"/>
    <property type="match status" value="1"/>
</dbReference>
<dbReference type="Gene3D" id="1.25.40.570">
    <property type="match status" value="1"/>
</dbReference>